<keyword evidence="3" id="KW-1185">Reference proteome</keyword>
<keyword evidence="1" id="KW-0472">Membrane</keyword>
<keyword evidence="1" id="KW-1133">Transmembrane helix</keyword>
<sequence>MPWSLMVFNFTNNFRDLSIKSMINNPYDSKFQTKNIFKSFVCFIGANVIIFSNMLKITFSM</sequence>
<name>A0A1T5EM65_9SPHI</name>
<dbReference type="STRING" id="623280.SAMN05660226_03431"/>
<dbReference type="AlphaFoldDB" id="A0A1T5EM65"/>
<gene>
    <name evidence="2" type="ORF">SAMN05660226_03431</name>
</gene>
<dbReference type="Proteomes" id="UP000190541">
    <property type="component" value="Unassembled WGS sequence"/>
</dbReference>
<evidence type="ECO:0000256" key="1">
    <source>
        <dbReference type="SAM" id="Phobius"/>
    </source>
</evidence>
<protein>
    <submittedName>
        <fullName evidence="2">Uncharacterized protein</fullName>
    </submittedName>
</protein>
<accession>A0A1T5EM65</accession>
<evidence type="ECO:0000313" key="3">
    <source>
        <dbReference type="Proteomes" id="UP000190541"/>
    </source>
</evidence>
<evidence type="ECO:0000313" key="2">
    <source>
        <dbReference type="EMBL" id="SKB85152.1"/>
    </source>
</evidence>
<reference evidence="2 3" key="1">
    <citation type="submission" date="2017-02" db="EMBL/GenBank/DDBJ databases">
        <authorList>
            <person name="Peterson S.W."/>
        </authorList>
    </citation>
    <scope>NUCLEOTIDE SEQUENCE [LARGE SCALE GENOMIC DNA]</scope>
    <source>
        <strain evidence="2 3">DSM 22899</strain>
    </source>
</reference>
<feature type="transmembrane region" description="Helical" evidence="1">
    <location>
        <begin position="36"/>
        <end position="55"/>
    </location>
</feature>
<keyword evidence="1" id="KW-0812">Transmembrane</keyword>
<proteinExistence type="predicted"/>
<organism evidence="2 3">
    <name type="scientific">Parapedobacter luteus</name>
    <dbReference type="NCBI Taxonomy" id="623280"/>
    <lineage>
        <taxon>Bacteria</taxon>
        <taxon>Pseudomonadati</taxon>
        <taxon>Bacteroidota</taxon>
        <taxon>Sphingobacteriia</taxon>
        <taxon>Sphingobacteriales</taxon>
        <taxon>Sphingobacteriaceae</taxon>
        <taxon>Parapedobacter</taxon>
    </lineage>
</organism>
<dbReference type="EMBL" id="FUYS01000010">
    <property type="protein sequence ID" value="SKB85152.1"/>
    <property type="molecule type" value="Genomic_DNA"/>
</dbReference>